<evidence type="ECO:0000256" key="1">
    <source>
        <dbReference type="ARBA" id="ARBA00023242"/>
    </source>
</evidence>
<dbReference type="SMART" id="SM00066">
    <property type="entry name" value="GAL4"/>
    <property type="match status" value="1"/>
</dbReference>
<dbReference type="GO" id="GO:0000981">
    <property type="term" value="F:DNA-binding transcription factor activity, RNA polymerase II-specific"/>
    <property type="evidence" value="ECO:0007669"/>
    <property type="project" value="InterPro"/>
</dbReference>
<gene>
    <name evidence="4" type="ORF">VHEMI00366</name>
</gene>
<evidence type="ECO:0000259" key="3">
    <source>
        <dbReference type="PROSITE" id="PS50048"/>
    </source>
</evidence>
<dbReference type="PROSITE" id="PS50048">
    <property type="entry name" value="ZN2_CY6_FUNGAL_2"/>
    <property type="match status" value="1"/>
</dbReference>
<evidence type="ECO:0000313" key="5">
    <source>
        <dbReference type="Proteomes" id="UP000039046"/>
    </source>
</evidence>
<dbReference type="STRING" id="1531966.A0A0A1SJ70"/>
<protein>
    <recommendedName>
        <fullName evidence="3">Zn(2)-C6 fungal-type domain-containing protein</fullName>
    </recommendedName>
</protein>
<reference evidence="4 5" key="1">
    <citation type="journal article" date="2015" name="Genome Announc.">
        <title>Draft Genome Sequence and Gene Annotation of the Entomopathogenic Fungus Verticillium hemipterigenum.</title>
        <authorList>
            <person name="Horn F."/>
            <person name="Habel A."/>
            <person name="Scharf D.H."/>
            <person name="Dworschak J."/>
            <person name="Brakhage A.A."/>
            <person name="Guthke R."/>
            <person name="Hertweck C."/>
            <person name="Linde J."/>
        </authorList>
    </citation>
    <scope>NUCLEOTIDE SEQUENCE [LARGE SCALE GENOMIC DNA]</scope>
</reference>
<dbReference type="CDD" id="cd00067">
    <property type="entry name" value="GAL4"/>
    <property type="match status" value="1"/>
</dbReference>
<feature type="region of interest" description="Disordered" evidence="2">
    <location>
        <begin position="44"/>
        <end position="79"/>
    </location>
</feature>
<dbReference type="InterPro" id="IPR052400">
    <property type="entry name" value="Zn2-C6_fungal_TF"/>
</dbReference>
<dbReference type="AlphaFoldDB" id="A0A0A1SJ70"/>
<dbReference type="SUPFAM" id="SSF57701">
    <property type="entry name" value="Zn2/Cys6 DNA-binding domain"/>
    <property type="match status" value="1"/>
</dbReference>
<dbReference type="InterPro" id="IPR036864">
    <property type="entry name" value="Zn2-C6_fun-type_DNA-bd_sf"/>
</dbReference>
<dbReference type="PANTHER" id="PTHR47657">
    <property type="entry name" value="STEROL REGULATORY ELEMENT-BINDING PROTEIN ECM22"/>
    <property type="match status" value="1"/>
</dbReference>
<sequence>MPRLYHTKSRTGCTRCRARRVKCDEARPICGGCNRHKVECVYDRSPKPPSSDKGSPSSVTTPKGETNGRKSDAHAPVPFLADESRARRLRELRLQHCFIVDICPTFPGAHVPHIHRTWVFDVPQLAVHYEPLMNGIMALSILYLSLNNLPGPVPMDQLKVHRAHYVEATLQEHRKAIGIMDRDIADAASFTSVLLSLDAFASLRERPSHPYEAPIQWLYMCKGVMNVFRVAMDLVRDDPTARINIVSDRSASIVEPSVIFRESNRARFPYLMEKLGDETNEDQEAYASTVSFLGAIIAAKEAGDDVSMIARRVLVFPIMFPTRFVELLADNKPRALIVLGHFFAIASFCCHSWWVGNTPEKEVQAISDHLGPQWQRFMAWPMEQVKTSSKSQFPTPS</sequence>
<dbReference type="EMBL" id="CDHN01000001">
    <property type="protein sequence ID" value="CEJ80163.1"/>
    <property type="molecule type" value="Genomic_DNA"/>
</dbReference>
<dbReference type="HOGENOM" id="CLU_024934_6_0_1"/>
<dbReference type="PROSITE" id="PS00463">
    <property type="entry name" value="ZN2_CY6_FUNGAL_1"/>
    <property type="match status" value="1"/>
</dbReference>
<dbReference type="Proteomes" id="UP000039046">
    <property type="component" value="Unassembled WGS sequence"/>
</dbReference>
<proteinExistence type="predicted"/>
<dbReference type="OrthoDB" id="3546279at2759"/>
<dbReference type="InterPro" id="IPR001138">
    <property type="entry name" value="Zn2Cys6_DnaBD"/>
</dbReference>
<accession>A0A0A1SJ70</accession>
<keyword evidence="1" id="KW-0539">Nucleus</keyword>
<organism evidence="4 5">
    <name type="scientific">[Torrubiella] hemipterigena</name>
    <dbReference type="NCBI Taxonomy" id="1531966"/>
    <lineage>
        <taxon>Eukaryota</taxon>
        <taxon>Fungi</taxon>
        <taxon>Dikarya</taxon>
        <taxon>Ascomycota</taxon>
        <taxon>Pezizomycotina</taxon>
        <taxon>Sordariomycetes</taxon>
        <taxon>Hypocreomycetidae</taxon>
        <taxon>Hypocreales</taxon>
        <taxon>Clavicipitaceae</taxon>
        <taxon>Clavicipitaceae incertae sedis</taxon>
        <taxon>'Torrubiella' clade</taxon>
    </lineage>
</organism>
<name>A0A0A1SJ70_9HYPO</name>
<dbReference type="GO" id="GO:0008270">
    <property type="term" value="F:zinc ion binding"/>
    <property type="evidence" value="ECO:0007669"/>
    <property type="project" value="InterPro"/>
</dbReference>
<keyword evidence="5" id="KW-1185">Reference proteome</keyword>
<feature type="domain" description="Zn(2)-C6 fungal-type" evidence="3">
    <location>
        <begin position="12"/>
        <end position="42"/>
    </location>
</feature>
<dbReference type="Pfam" id="PF00172">
    <property type="entry name" value="Zn_clus"/>
    <property type="match status" value="1"/>
</dbReference>
<dbReference type="Gene3D" id="4.10.240.10">
    <property type="entry name" value="Zn(2)-C6 fungal-type DNA-binding domain"/>
    <property type="match status" value="1"/>
</dbReference>
<evidence type="ECO:0000313" key="4">
    <source>
        <dbReference type="EMBL" id="CEJ80163.1"/>
    </source>
</evidence>
<evidence type="ECO:0000256" key="2">
    <source>
        <dbReference type="SAM" id="MobiDB-lite"/>
    </source>
</evidence>
<dbReference type="PANTHER" id="PTHR47657:SF14">
    <property type="entry name" value="ZN(2)-C6 FUNGAL-TYPE DOMAIN-CONTAINING PROTEIN"/>
    <property type="match status" value="1"/>
</dbReference>